<keyword evidence="4" id="KW-1185">Reference proteome</keyword>
<dbReference type="EMBL" id="VKLW01000008">
    <property type="protein sequence ID" value="TYK34327.1"/>
    <property type="molecule type" value="Genomic_DNA"/>
</dbReference>
<feature type="domain" description="Reverse transcriptase" evidence="2">
    <location>
        <begin position="1"/>
        <end position="268"/>
    </location>
</feature>
<dbReference type="PANTHER" id="PTHR34047">
    <property type="entry name" value="NUCLEAR INTRON MATURASE 1, MITOCHONDRIAL-RELATED"/>
    <property type="match status" value="1"/>
</dbReference>
<dbReference type="InterPro" id="IPR000477">
    <property type="entry name" value="RT_dom"/>
</dbReference>
<dbReference type="RefSeq" id="WP_148727237.1">
    <property type="nucleotide sequence ID" value="NZ_CP197398.1"/>
</dbReference>
<accession>A0A5D3EDS5</accession>
<sequence>MKRIGNIFNEVISLENLRLADEKARKGKLKSYGVRVHDKNREANLLALHESLKNGTFKTSKYHIFTIYEPKERLIYRLPYYPDRILHHAIMNVLEPIWVSVFNKNTYSCIKNRGIHKCANDVKQALKQDPDGTRYCLKIDVRKFYPSIDHELLKGVVRRKIKDGRLLALLDEIIDSVDGVPIGNYLSQYFANLFLAYFDHWIKEAKRVKYYWRYADDIVILAPNKDFLHGLLNEIRVYLRDNLNLAVKRNYQVFPVEARGIDFLGYVFYHSHTLLRKSIKQKLCRRVAKLNKRKIVLTKEAYKQQICSWWGWCKHCDSINLVNKLSKTFPYEIKFNRSKRAL</sequence>
<gene>
    <name evidence="3" type="ORF">FNJ60_04875</name>
</gene>
<dbReference type="InterPro" id="IPR051083">
    <property type="entry name" value="GrpII_Intron_Splice-Mob/Def"/>
</dbReference>
<evidence type="ECO:0000256" key="1">
    <source>
        <dbReference type="ARBA" id="ARBA00034120"/>
    </source>
</evidence>
<keyword evidence="3" id="KW-0548">Nucleotidyltransferase</keyword>
<dbReference type="PROSITE" id="PS50878">
    <property type="entry name" value="RT_POL"/>
    <property type="match status" value="1"/>
</dbReference>
<comment type="caution">
    <text evidence="3">The sequence shown here is derived from an EMBL/GenBank/DDBJ whole genome shotgun (WGS) entry which is preliminary data.</text>
</comment>
<keyword evidence="3" id="KW-0695">RNA-directed DNA polymerase</keyword>
<dbReference type="SUPFAM" id="SSF56672">
    <property type="entry name" value="DNA/RNA polymerases"/>
    <property type="match status" value="1"/>
</dbReference>
<dbReference type="Proteomes" id="UP000324383">
    <property type="component" value="Unassembled WGS sequence"/>
</dbReference>
<proteinExistence type="inferred from homology"/>
<keyword evidence="3" id="KW-0808">Transferase</keyword>
<evidence type="ECO:0000259" key="2">
    <source>
        <dbReference type="PROSITE" id="PS50878"/>
    </source>
</evidence>
<organism evidence="3 4">
    <name type="scientific">Bacteroides pyogenes</name>
    <dbReference type="NCBI Taxonomy" id="310300"/>
    <lineage>
        <taxon>Bacteria</taxon>
        <taxon>Pseudomonadati</taxon>
        <taxon>Bacteroidota</taxon>
        <taxon>Bacteroidia</taxon>
        <taxon>Bacteroidales</taxon>
        <taxon>Bacteroidaceae</taxon>
        <taxon>Bacteroides</taxon>
    </lineage>
</organism>
<evidence type="ECO:0000313" key="3">
    <source>
        <dbReference type="EMBL" id="TYK34327.1"/>
    </source>
</evidence>
<dbReference type="CDD" id="cd01651">
    <property type="entry name" value="RT_G2_intron"/>
    <property type="match status" value="1"/>
</dbReference>
<evidence type="ECO:0000313" key="4">
    <source>
        <dbReference type="Proteomes" id="UP000324383"/>
    </source>
</evidence>
<dbReference type="GO" id="GO:0003964">
    <property type="term" value="F:RNA-directed DNA polymerase activity"/>
    <property type="evidence" value="ECO:0007669"/>
    <property type="project" value="UniProtKB-KW"/>
</dbReference>
<name>A0A5D3EDS5_9BACE</name>
<dbReference type="InterPro" id="IPR043502">
    <property type="entry name" value="DNA/RNA_pol_sf"/>
</dbReference>
<dbReference type="PANTHER" id="PTHR34047:SF8">
    <property type="entry name" value="PROTEIN YKFC"/>
    <property type="match status" value="1"/>
</dbReference>
<comment type="similarity">
    <text evidence="1">Belongs to the bacterial reverse transcriptase family.</text>
</comment>
<reference evidence="3 4" key="1">
    <citation type="submission" date="2019-07" db="EMBL/GenBank/DDBJ databases">
        <title>Draft Genome Sequences of Bacteroides pyogenes Strains Isolated from the Uterus Holstein Dairy Cows with Metritis.</title>
        <authorList>
            <person name="Cunha F."/>
            <person name="Galvao K.N."/>
            <person name="Jeon S.J."/>
            <person name="Jeong K.C."/>
        </authorList>
    </citation>
    <scope>NUCLEOTIDE SEQUENCE [LARGE SCALE GENOMIC DNA]</scope>
    <source>
        <strain evidence="3 4">KG-31</strain>
    </source>
</reference>
<dbReference type="AlphaFoldDB" id="A0A5D3EDS5"/>
<dbReference type="Pfam" id="PF00078">
    <property type="entry name" value="RVT_1"/>
    <property type="match status" value="1"/>
</dbReference>
<protein>
    <submittedName>
        <fullName evidence="3">Reverse transcriptase</fullName>
    </submittedName>
</protein>